<feature type="compositionally biased region" description="Polar residues" evidence="1">
    <location>
        <begin position="251"/>
        <end position="271"/>
    </location>
</feature>
<reference evidence="3" key="1">
    <citation type="submission" date="2022-12" db="EMBL/GenBank/DDBJ databases">
        <title>New Phytohabitans aurantiacus sp. RD004123 nov., an actinomycete isolated from soil.</title>
        <authorList>
            <person name="Triningsih D.W."/>
            <person name="Harunari E."/>
            <person name="Igarashi Y."/>
        </authorList>
    </citation>
    <scope>NUCLEOTIDE SEQUENCE</scope>
    <source>
        <strain evidence="3">RD004123</strain>
    </source>
</reference>
<comment type="caution">
    <text evidence="3">The sequence shown here is derived from an EMBL/GenBank/DDBJ whole genome shotgun (WGS) entry which is preliminary data.</text>
</comment>
<sequence length="316" mass="34869">MDPDPTTAPHVQWIFDQRVAGASTASIARTLNQRGIPSPAAHDPTRNPHRHQPVWTVRTIAAILASPRYTGRQVWNRQRTDHHETVPGDKRTSLGKTRAWNPKSEWVVSAKPAHPALVSDADFRTAQHVRATAAPHDDQPRVYALTGLLICQTCGRRLQPHWVHGHPGYRCRHGRTSAHPPNNHPRWVYWPERRLLTETLAALTDTDPLPGLTGVADLAGYLRARDAVIICATTTLTIDDPTEPASTAIAAQTTPDTLPATATQPSNTQRGPNHRQERPSTAQDAPNERHRTAVIGRQKQRTPPPPSRNVNSFGGV</sequence>
<dbReference type="PANTHER" id="PTHR30461:SF23">
    <property type="entry name" value="DNA RECOMBINASE-RELATED"/>
    <property type="match status" value="1"/>
</dbReference>
<evidence type="ECO:0000256" key="1">
    <source>
        <dbReference type="SAM" id="MobiDB-lite"/>
    </source>
</evidence>
<evidence type="ECO:0000259" key="2">
    <source>
        <dbReference type="PROSITE" id="PS51737"/>
    </source>
</evidence>
<dbReference type="PROSITE" id="PS51737">
    <property type="entry name" value="RECOMBINASE_DNA_BIND"/>
    <property type="match status" value="1"/>
</dbReference>
<dbReference type="Pfam" id="PF07508">
    <property type="entry name" value="Recombinase"/>
    <property type="match status" value="1"/>
</dbReference>
<evidence type="ECO:0000313" key="4">
    <source>
        <dbReference type="Proteomes" id="UP001144280"/>
    </source>
</evidence>
<proteinExistence type="predicted"/>
<feature type="region of interest" description="Disordered" evidence="1">
    <location>
        <begin position="251"/>
        <end position="316"/>
    </location>
</feature>
<dbReference type="EMBL" id="BSDI01000029">
    <property type="protein sequence ID" value="GLH99937.1"/>
    <property type="molecule type" value="Genomic_DNA"/>
</dbReference>
<dbReference type="InterPro" id="IPR011109">
    <property type="entry name" value="DNA_bind_recombinase_dom"/>
</dbReference>
<gene>
    <name evidence="3" type="ORF">Pa4123_52130</name>
</gene>
<dbReference type="Pfam" id="PF13408">
    <property type="entry name" value="Zn_ribbon_recom"/>
    <property type="match status" value="1"/>
</dbReference>
<dbReference type="InterPro" id="IPR025827">
    <property type="entry name" value="Zn_ribbon_recom_dom"/>
</dbReference>
<dbReference type="PANTHER" id="PTHR30461">
    <property type="entry name" value="DNA-INVERTASE FROM LAMBDOID PROPHAGE"/>
    <property type="match status" value="1"/>
</dbReference>
<keyword evidence="4" id="KW-1185">Reference proteome</keyword>
<dbReference type="InterPro" id="IPR050639">
    <property type="entry name" value="SSR_resolvase"/>
</dbReference>
<dbReference type="Proteomes" id="UP001144280">
    <property type="component" value="Unassembled WGS sequence"/>
</dbReference>
<evidence type="ECO:0000313" key="3">
    <source>
        <dbReference type="EMBL" id="GLH99937.1"/>
    </source>
</evidence>
<organism evidence="3 4">
    <name type="scientific">Phytohabitans aurantiacus</name>
    <dbReference type="NCBI Taxonomy" id="3016789"/>
    <lineage>
        <taxon>Bacteria</taxon>
        <taxon>Bacillati</taxon>
        <taxon>Actinomycetota</taxon>
        <taxon>Actinomycetes</taxon>
        <taxon>Micromonosporales</taxon>
        <taxon>Micromonosporaceae</taxon>
    </lineage>
</organism>
<dbReference type="InterPro" id="IPR038109">
    <property type="entry name" value="DNA_bind_recomb_sf"/>
</dbReference>
<dbReference type="Gene3D" id="3.90.1750.20">
    <property type="entry name" value="Putative Large Serine Recombinase, Chain B, Domain 2"/>
    <property type="match status" value="1"/>
</dbReference>
<feature type="domain" description="Recombinase" evidence="2">
    <location>
        <begin position="1"/>
        <end position="136"/>
    </location>
</feature>
<accession>A0ABQ5R0W4</accession>
<name>A0ABQ5R0W4_9ACTN</name>
<protein>
    <recommendedName>
        <fullName evidence="2">Recombinase domain-containing protein</fullName>
    </recommendedName>
</protein>